<dbReference type="InterPro" id="IPR012373">
    <property type="entry name" value="Ferrdict_sens_TM"/>
</dbReference>
<keyword evidence="5" id="KW-1185">Reference proteome</keyword>
<sequence>MTDPSMGRYPARIIDEAVEWQLRLETPTQEIELEFARWLAADPRHEAAFGAVCENWADSEIVVERPTGRDRKLARAPFYLRRSTYVAAGTCLAILVAAGLVVAVAAINQSEVISSARAATFETRIGEIRTFALADGTEVTLDTDSMLRTVAGSPRRVELLRGRARFAPAHSQHAFTVMTGRGNVRSNTGPFDVSLIAGRPRVSTIEGHTELEIAGSAGGPVILARNEQRELGPGGRVEKVAAGQLLWAEGMLVFDATPLGEAVTAMNRYNRTHIEAPSSAAAHRVTGAFSARQPDAFAMAVAALFSLDVTRTDDGTLVLRRR</sequence>
<accession>A0A1D8A2V8</accession>
<gene>
    <name evidence="4" type="ORF">BES08_06270</name>
</gene>
<protein>
    <submittedName>
        <fullName evidence="4">Uncharacterized protein</fullName>
    </submittedName>
</protein>
<name>A0A1D8A2V8_9SPHN</name>
<dbReference type="EMBL" id="CP017075">
    <property type="protein sequence ID" value="AOR76400.1"/>
    <property type="molecule type" value="Genomic_DNA"/>
</dbReference>
<dbReference type="OrthoDB" id="7492241at2"/>
<dbReference type="AlphaFoldDB" id="A0A1D8A2V8"/>
<proteinExistence type="predicted"/>
<dbReference type="PIRSF" id="PIRSF018266">
    <property type="entry name" value="FecR"/>
    <property type="match status" value="1"/>
</dbReference>
<feature type="transmembrane region" description="Helical" evidence="1">
    <location>
        <begin position="85"/>
        <end position="107"/>
    </location>
</feature>
<evidence type="ECO:0000256" key="1">
    <source>
        <dbReference type="SAM" id="Phobius"/>
    </source>
</evidence>
<dbReference type="Gene3D" id="2.60.120.1440">
    <property type="match status" value="1"/>
</dbReference>
<dbReference type="InterPro" id="IPR006860">
    <property type="entry name" value="FecR"/>
</dbReference>
<keyword evidence="1" id="KW-1133">Transmembrane helix</keyword>
<dbReference type="PANTHER" id="PTHR30273:SF2">
    <property type="entry name" value="PROTEIN FECR"/>
    <property type="match status" value="1"/>
</dbReference>
<dbReference type="Pfam" id="PF04773">
    <property type="entry name" value="FecR"/>
    <property type="match status" value="1"/>
</dbReference>
<feature type="domain" description="FecR protein" evidence="2">
    <location>
        <begin position="120"/>
        <end position="208"/>
    </location>
</feature>
<dbReference type="InterPro" id="IPR032623">
    <property type="entry name" value="FecR_N"/>
</dbReference>
<dbReference type="GO" id="GO:0016989">
    <property type="term" value="F:sigma factor antagonist activity"/>
    <property type="evidence" value="ECO:0007669"/>
    <property type="project" value="TreeGrafter"/>
</dbReference>
<evidence type="ECO:0000259" key="2">
    <source>
        <dbReference type="Pfam" id="PF04773"/>
    </source>
</evidence>
<keyword evidence="1" id="KW-0812">Transmembrane</keyword>
<dbReference type="PANTHER" id="PTHR30273">
    <property type="entry name" value="PERIPLASMIC SIGNAL SENSOR AND SIGMA FACTOR ACTIVATOR FECR-RELATED"/>
    <property type="match status" value="1"/>
</dbReference>
<dbReference type="KEGG" id="nre:BES08_06270"/>
<dbReference type="Proteomes" id="UP000094626">
    <property type="component" value="Chromosome"/>
</dbReference>
<evidence type="ECO:0000313" key="4">
    <source>
        <dbReference type="EMBL" id="AOR76400.1"/>
    </source>
</evidence>
<evidence type="ECO:0000259" key="3">
    <source>
        <dbReference type="Pfam" id="PF16220"/>
    </source>
</evidence>
<feature type="domain" description="FecR N-terminal" evidence="3">
    <location>
        <begin position="15"/>
        <end position="53"/>
    </location>
</feature>
<keyword evidence="1" id="KW-0472">Membrane</keyword>
<dbReference type="Pfam" id="PF16220">
    <property type="entry name" value="DUF4880"/>
    <property type="match status" value="1"/>
</dbReference>
<organism evidence="4 5">
    <name type="scientific">Novosphingobium resinovorum</name>
    <dbReference type="NCBI Taxonomy" id="158500"/>
    <lineage>
        <taxon>Bacteria</taxon>
        <taxon>Pseudomonadati</taxon>
        <taxon>Pseudomonadota</taxon>
        <taxon>Alphaproteobacteria</taxon>
        <taxon>Sphingomonadales</taxon>
        <taxon>Sphingomonadaceae</taxon>
        <taxon>Novosphingobium</taxon>
    </lineage>
</organism>
<reference evidence="5" key="1">
    <citation type="journal article" date="2017" name="J. Biotechnol.">
        <title>Complete genome sequence of Novosphingobium resinovorum SA1, a versatile xenobiotic-degrading bacterium capable of utilizing sulfanilic acid.</title>
        <authorList>
            <person name="Hegedus B."/>
            <person name="Kos P.B."/>
            <person name="Balint B."/>
            <person name="Maroti G."/>
            <person name="Gan H.M."/>
            <person name="Perei K."/>
            <person name="Rakhely G."/>
        </authorList>
    </citation>
    <scope>NUCLEOTIDE SEQUENCE [LARGE SCALE GENOMIC DNA]</scope>
    <source>
        <strain evidence="5">SA1</strain>
    </source>
</reference>
<evidence type="ECO:0000313" key="5">
    <source>
        <dbReference type="Proteomes" id="UP000094626"/>
    </source>
</evidence>
<dbReference type="RefSeq" id="WP_069707855.1">
    <property type="nucleotide sequence ID" value="NZ_CP017075.1"/>
</dbReference>